<sequence>MAANLCRLASTSASVLSCQPQPPTLQFRPSATDPPALEVARKAKGEEAAGDKGSSEGKAEAAVEKEDNDSGVHVNKATGEIGAPRGPEPVQDGDWERGGRCSDF</sequence>
<dbReference type="Pfam" id="PF07896">
    <property type="entry name" value="DUF1674"/>
    <property type="match status" value="1"/>
</dbReference>
<feature type="compositionally biased region" description="Polar residues" evidence="3">
    <location>
        <begin position="10"/>
        <end position="19"/>
    </location>
</feature>
<feature type="region of interest" description="Disordered" evidence="3">
    <location>
        <begin position="10"/>
        <end position="104"/>
    </location>
</feature>
<dbReference type="OrthoDB" id="201362at2759"/>
<organism evidence="4">
    <name type="scientific">Setaria italica</name>
    <name type="common">Foxtail millet</name>
    <name type="synonym">Panicum italicum</name>
    <dbReference type="NCBI Taxonomy" id="4555"/>
    <lineage>
        <taxon>Eukaryota</taxon>
        <taxon>Viridiplantae</taxon>
        <taxon>Streptophyta</taxon>
        <taxon>Embryophyta</taxon>
        <taxon>Tracheophyta</taxon>
        <taxon>Spermatophyta</taxon>
        <taxon>Magnoliopsida</taxon>
        <taxon>Liliopsida</taxon>
        <taxon>Poales</taxon>
        <taxon>Poaceae</taxon>
        <taxon>PACMAD clade</taxon>
        <taxon>Panicoideae</taxon>
        <taxon>Panicodae</taxon>
        <taxon>Paniceae</taxon>
        <taxon>Cenchrinae</taxon>
        <taxon>Setaria</taxon>
    </lineage>
</organism>
<evidence type="ECO:0000256" key="3">
    <source>
        <dbReference type="SAM" id="MobiDB-lite"/>
    </source>
</evidence>
<gene>
    <name evidence="4" type="ORF">SETIT_5G026100v2</name>
</gene>
<reference evidence="4" key="2">
    <citation type="submission" date="2015-07" db="EMBL/GenBank/DDBJ databases">
        <authorList>
            <person name="Noorani M."/>
        </authorList>
    </citation>
    <scope>NUCLEOTIDE SEQUENCE</scope>
    <source>
        <strain evidence="4">Yugu1</strain>
    </source>
</reference>
<feature type="compositionally biased region" description="Basic and acidic residues" evidence="3">
    <location>
        <begin position="39"/>
        <end position="70"/>
    </location>
</feature>
<accession>A0A368R0E8</accession>
<dbReference type="PANTHER" id="PTHR28524:SF3">
    <property type="entry name" value="SUCCINATE DEHYDROGENASE ASSEMBLY FACTOR 4, MITOCHONDRIAL"/>
    <property type="match status" value="1"/>
</dbReference>
<dbReference type="PANTHER" id="PTHR28524">
    <property type="entry name" value="SUCCINATE DEHYDROGENASE ASSEMBLY FACTOR 4, MITOCHONDRIAL"/>
    <property type="match status" value="1"/>
</dbReference>
<comment type="similarity">
    <text evidence="1">Belongs to the SDHAF4 family.</text>
</comment>
<dbReference type="AlphaFoldDB" id="A0A368R0E8"/>
<evidence type="ECO:0000256" key="2">
    <source>
        <dbReference type="ARBA" id="ARBA00022170"/>
    </source>
</evidence>
<evidence type="ECO:0000313" key="4">
    <source>
        <dbReference type="EMBL" id="RCV23677.1"/>
    </source>
</evidence>
<dbReference type="STRING" id="4555.A0A368R0E8"/>
<protein>
    <recommendedName>
        <fullName evidence="2">Succinate dehydrogenase assembly factor 4, mitochondrial</fullName>
    </recommendedName>
</protein>
<proteinExistence type="inferred from homology"/>
<name>A0A368R0E8_SETIT</name>
<reference evidence="4" key="1">
    <citation type="journal article" date="2012" name="Nat. Biotechnol.">
        <title>Reference genome sequence of the model plant Setaria.</title>
        <authorList>
            <person name="Bennetzen J.L."/>
            <person name="Schmutz J."/>
            <person name="Wang H."/>
            <person name="Percifield R."/>
            <person name="Hawkins J."/>
            <person name="Pontaroli A.C."/>
            <person name="Estep M."/>
            <person name="Feng L."/>
            <person name="Vaughn J.N."/>
            <person name="Grimwood J."/>
            <person name="Jenkins J."/>
            <person name="Barry K."/>
            <person name="Lindquist E."/>
            <person name="Hellsten U."/>
            <person name="Deshpande S."/>
            <person name="Wang X."/>
            <person name="Wu X."/>
            <person name="Mitros T."/>
            <person name="Triplett J."/>
            <person name="Yang X."/>
            <person name="Ye C.Y."/>
            <person name="Mauro-Herrera M."/>
            <person name="Wang L."/>
            <person name="Li P."/>
            <person name="Sharma M."/>
            <person name="Sharma R."/>
            <person name="Ronald P.C."/>
            <person name="Panaud O."/>
            <person name="Kellogg E.A."/>
            <person name="Brutnell T.P."/>
            <person name="Doust A.N."/>
            <person name="Tuskan G.A."/>
            <person name="Rokhsar D."/>
            <person name="Devos K.M."/>
        </authorList>
    </citation>
    <scope>NUCLEOTIDE SEQUENCE [LARGE SCALE GENOMIC DNA]</scope>
    <source>
        <strain evidence="4">Yugu1</strain>
    </source>
</reference>
<feature type="compositionally biased region" description="Basic and acidic residues" evidence="3">
    <location>
        <begin position="94"/>
        <end position="104"/>
    </location>
</feature>
<dbReference type="InterPro" id="IPR012875">
    <property type="entry name" value="SDHF4"/>
</dbReference>
<dbReference type="PROSITE" id="PS51257">
    <property type="entry name" value="PROKAR_LIPOPROTEIN"/>
    <property type="match status" value="1"/>
</dbReference>
<evidence type="ECO:0000256" key="1">
    <source>
        <dbReference type="ARBA" id="ARBA00005701"/>
    </source>
</evidence>
<dbReference type="EMBL" id="CM003532">
    <property type="protein sequence ID" value="RCV23677.1"/>
    <property type="molecule type" value="Genomic_DNA"/>
</dbReference>